<dbReference type="HOGENOM" id="CLU_013442_5_1_11"/>
<dbReference type="SUPFAM" id="SSF55804">
    <property type="entry name" value="Phoshotransferase/anion transport protein"/>
    <property type="match status" value="1"/>
</dbReference>
<name>B6G892_9ACTN</name>
<dbReference type="InterPro" id="IPR011608">
    <property type="entry name" value="PRD"/>
</dbReference>
<evidence type="ECO:0000259" key="7">
    <source>
        <dbReference type="PROSITE" id="PS51099"/>
    </source>
</evidence>
<dbReference type="PROSITE" id="PS51099">
    <property type="entry name" value="PTS_EIIB_TYPE_2"/>
    <property type="match status" value="1"/>
</dbReference>
<protein>
    <submittedName>
        <fullName evidence="9">HTH domain protein</fullName>
    </submittedName>
</protein>
<comment type="caution">
    <text evidence="9">The sequence shown here is derived from an EMBL/GenBank/DDBJ whole genome shotgun (WGS) entry which is preliminary data.</text>
</comment>
<keyword evidence="2" id="KW-0677">Repeat</keyword>
<gene>
    <name evidence="9" type="ORF">COLSTE_00282</name>
</gene>
<accession>B6G892</accession>
<keyword evidence="10" id="KW-1185">Reference proteome</keyword>
<keyword evidence="5" id="KW-0804">Transcription</keyword>
<reference evidence="9 10" key="2">
    <citation type="submission" date="2008-10" db="EMBL/GenBank/DDBJ databases">
        <authorList>
            <person name="Fulton L."/>
            <person name="Clifton S."/>
            <person name="Fulton B."/>
            <person name="Xu J."/>
            <person name="Minx P."/>
            <person name="Pepin K.H."/>
            <person name="Johnson M."/>
            <person name="Thiruvilangam P."/>
            <person name="Bhonagiri V."/>
            <person name="Nash W.E."/>
            <person name="Mardis E.R."/>
            <person name="Wilson R.K."/>
        </authorList>
    </citation>
    <scope>NUCLEOTIDE SEQUENCE [LARGE SCALE GENOMIC DNA]</scope>
    <source>
        <strain evidence="9 10">DSM 13279</strain>
    </source>
</reference>
<dbReference type="Gene3D" id="1.10.1790.10">
    <property type="entry name" value="PRD domain"/>
    <property type="match status" value="1"/>
</dbReference>
<evidence type="ECO:0000256" key="4">
    <source>
        <dbReference type="ARBA" id="ARBA00023159"/>
    </source>
</evidence>
<evidence type="ECO:0000256" key="1">
    <source>
        <dbReference type="ARBA" id="ARBA00022679"/>
    </source>
</evidence>
<dbReference type="InterPro" id="IPR002178">
    <property type="entry name" value="PTS_EIIA_type-2_dom"/>
</dbReference>
<dbReference type="InterPro" id="IPR036390">
    <property type="entry name" value="WH_DNA-bd_sf"/>
</dbReference>
<evidence type="ECO:0000256" key="2">
    <source>
        <dbReference type="ARBA" id="ARBA00022737"/>
    </source>
</evidence>
<evidence type="ECO:0000313" key="9">
    <source>
        <dbReference type="EMBL" id="EEA91514.1"/>
    </source>
</evidence>
<feature type="domain" description="PRD" evidence="8">
    <location>
        <begin position="147"/>
        <end position="254"/>
    </location>
</feature>
<dbReference type="InterPro" id="IPR036388">
    <property type="entry name" value="WH-like_DNA-bd_sf"/>
</dbReference>
<dbReference type="CDD" id="cd05568">
    <property type="entry name" value="PTS_IIB_bgl_like"/>
    <property type="match status" value="1"/>
</dbReference>
<dbReference type="Pfam" id="PF00359">
    <property type="entry name" value="PTS_EIIA_2"/>
    <property type="match status" value="1"/>
</dbReference>
<dbReference type="EMBL" id="ABXJ01000014">
    <property type="protein sequence ID" value="EEA91514.1"/>
    <property type="molecule type" value="Genomic_DNA"/>
</dbReference>
<evidence type="ECO:0000256" key="5">
    <source>
        <dbReference type="ARBA" id="ARBA00023163"/>
    </source>
</evidence>
<evidence type="ECO:0000313" key="10">
    <source>
        <dbReference type="Proteomes" id="UP000003560"/>
    </source>
</evidence>
<feature type="domain" description="PTS EIIA type-2" evidence="6">
    <location>
        <begin position="351"/>
        <end position="489"/>
    </location>
</feature>
<dbReference type="GO" id="GO:0009401">
    <property type="term" value="P:phosphoenolpyruvate-dependent sugar phosphotransferase system"/>
    <property type="evidence" value="ECO:0007669"/>
    <property type="project" value="InterPro"/>
</dbReference>
<keyword evidence="4" id="KW-0010">Activator</keyword>
<dbReference type="Pfam" id="PF05043">
    <property type="entry name" value="Mga"/>
    <property type="match status" value="1"/>
</dbReference>
<dbReference type="STRING" id="445975.COLSTE_00282"/>
<dbReference type="SUPFAM" id="SSF46785">
    <property type="entry name" value="Winged helix' DNA-binding domain"/>
    <property type="match status" value="1"/>
</dbReference>
<evidence type="ECO:0000259" key="6">
    <source>
        <dbReference type="PROSITE" id="PS51094"/>
    </source>
</evidence>
<keyword evidence="1" id="KW-0808">Transferase</keyword>
<dbReference type="GO" id="GO:0006355">
    <property type="term" value="P:regulation of DNA-templated transcription"/>
    <property type="evidence" value="ECO:0007669"/>
    <property type="project" value="InterPro"/>
</dbReference>
<dbReference type="InterPro" id="IPR036634">
    <property type="entry name" value="PRD_sf"/>
</dbReference>
<dbReference type="Pfam" id="PF00874">
    <property type="entry name" value="PRD"/>
    <property type="match status" value="1"/>
</dbReference>
<dbReference type="SUPFAM" id="SSF52794">
    <property type="entry name" value="PTS system IIB component-like"/>
    <property type="match status" value="1"/>
</dbReference>
<dbReference type="Gene3D" id="3.40.930.10">
    <property type="entry name" value="Mannitol-specific EII, Chain A"/>
    <property type="match status" value="1"/>
</dbReference>
<dbReference type="PROSITE" id="PS51372">
    <property type="entry name" value="PRD_2"/>
    <property type="match status" value="1"/>
</dbReference>
<dbReference type="AlphaFoldDB" id="B6G892"/>
<dbReference type="eggNOG" id="COG1762">
    <property type="taxonomic scope" value="Bacteria"/>
</dbReference>
<dbReference type="PANTHER" id="PTHR30185:SF13">
    <property type="entry name" value="LICABCH OPERON REGULATOR-RELATED"/>
    <property type="match status" value="1"/>
</dbReference>
<dbReference type="InterPro" id="IPR013011">
    <property type="entry name" value="PTS_EIIB_2"/>
</dbReference>
<keyword evidence="3" id="KW-0805">Transcription regulation</keyword>
<dbReference type="Proteomes" id="UP000003560">
    <property type="component" value="Unassembled WGS sequence"/>
</dbReference>
<reference evidence="9 10" key="1">
    <citation type="submission" date="2008-10" db="EMBL/GenBank/DDBJ databases">
        <title>Draft genome sequence of Collinsella stercoris (DSM 13279).</title>
        <authorList>
            <person name="Sudarsanam P."/>
            <person name="Ley R."/>
            <person name="Guruge J."/>
            <person name="Turnbaugh P.J."/>
            <person name="Mahowald M."/>
            <person name="Liep D."/>
            <person name="Gordon J."/>
        </authorList>
    </citation>
    <scope>NUCLEOTIDE SEQUENCE [LARGE SCALE GENOMIC DNA]</scope>
    <source>
        <strain evidence="9 10">DSM 13279</strain>
    </source>
</reference>
<organism evidence="9 10">
    <name type="scientific">Collinsella stercoris DSM 13279</name>
    <dbReference type="NCBI Taxonomy" id="445975"/>
    <lineage>
        <taxon>Bacteria</taxon>
        <taxon>Bacillati</taxon>
        <taxon>Actinomycetota</taxon>
        <taxon>Coriobacteriia</taxon>
        <taxon>Coriobacteriales</taxon>
        <taxon>Coriobacteriaceae</taxon>
        <taxon>Collinsella</taxon>
    </lineage>
</organism>
<dbReference type="GO" id="GO:0008982">
    <property type="term" value="F:protein-N(PI)-phosphohistidine-sugar phosphotransferase activity"/>
    <property type="evidence" value="ECO:0007669"/>
    <property type="project" value="InterPro"/>
</dbReference>
<dbReference type="PROSITE" id="PS51094">
    <property type="entry name" value="PTS_EIIA_TYPE_2"/>
    <property type="match status" value="1"/>
</dbReference>
<dbReference type="Gene3D" id="1.10.10.10">
    <property type="entry name" value="Winged helix-like DNA-binding domain superfamily/Winged helix DNA-binding domain"/>
    <property type="match status" value="1"/>
</dbReference>
<dbReference type="InterPro" id="IPR036095">
    <property type="entry name" value="PTS_EIIB-like_sf"/>
</dbReference>
<dbReference type="eggNOG" id="COG3711">
    <property type="taxonomic scope" value="Bacteria"/>
</dbReference>
<dbReference type="SUPFAM" id="SSF63520">
    <property type="entry name" value="PTS-regulatory domain, PRD"/>
    <property type="match status" value="1"/>
</dbReference>
<dbReference type="PANTHER" id="PTHR30185">
    <property type="entry name" value="CRYPTIC BETA-GLUCOSIDE BGL OPERON ANTITERMINATOR"/>
    <property type="match status" value="1"/>
</dbReference>
<feature type="domain" description="PTS EIIB type-2" evidence="7">
    <location>
        <begin position="258"/>
        <end position="349"/>
    </location>
</feature>
<dbReference type="Gene3D" id="3.40.50.2300">
    <property type="match status" value="1"/>
</dbReference>
<dbReference type="InterPro" id="IPR016152">
    <property type="entry name" value="PTrfase/Anion_transptr"/>
</dbReference>
<evidence type="ECO:0000256" key="3">
    <source>
        <dbReference type="ARBA" id="ARBA00023015"/>
    </source>
</evidence>
<proteinExistence type="predicted"/>
<dbReference type="InterPro" id="IPR050661">
    <property type="entry name" value="BglG_antiterminators"/>
</dbReference>
<evidence type="ECO:0000259" key="8">
    <source>
        <dbReference type="PROSITE" id="PS51372"/>
    </source>
</evidence>
<dbReference type="InterPro" id="IPR007737">
    <property type="entry name" value="Mga_HTH"/>
</dbReference>
<sequence length="499" mass="55189">MQLVDLASELAVSERTIQRHITRTNEELSDLAHIERLNQGGYRLVIEDGEAFSRYLDGHATSPAMPESPDERVYYLLNDLCTREDWVTLDTLAGALFVSRRTVSNDLREVEKRLASFRLTLESKPYRGIRVTGTELDKRLCLASTPLITDGVWNVVAGMLDAVYQAYRFDFRNDLELRMNLARHVAPLLVRLSYGLSVDNPLTEDIRMRFPLAWSMAVDASQALQQMSGATVDMAETGYIALAFALAIERAGSSPSKKNILVVCASGAGSARLLEYRFKQQFGRYLNEVLTCDIAAVASCDWSAIDYVFTTVPLEAEIPVPVCQISAFLDANDAGYVLEMLQTPAASCLLPYFSPELFWPHVEGSSKDEVLTKMLDAVGVVKGMGDEFKASVRERERIAPTAFGNLVAMPHPVRACSDEPFVAVGLLDERIMWNAHEVQAVFLISFSDSIVDPDSFNAGMATLLTNADAIAELLRTRAFETLQAILLGRIAAPEGNTLR</sequence>